<accession>A0AAW1B9J9</accession>
<gene>
    <name evidence="11" type="ORF">NXF25_013583</name>
</gene>
<dbReference type="EC" id="2.7.1.113" evidence="7"/>
<dbReference type="PANTHER" id="PTHR10513:SF19">
    <property type="entry name" value="DEOXYCYTIDINE KINASE"/>
    <property type="match status" value="1"/>
</dbReference>
<comment type="similarity">
    <text evidence="1">Belongs to the DCK/DGK family.</text>
</comment>
<dbReference type="EMBL" id="JAOTOJ010000007">
    <property type="protein sequence ID" value="KAK9398614.1"/>
    <property type="molecule type" value="Genomic_DNA"/>
</dbReference>
<evidence type="ECO:0000313" key="12">
    <source>
        <dbReference type="Proteomes" id="UP001474421"/>
    </source>
</evidence>
<evidence type="ECO:0000313" key="11">
    <source>
        <dbReference type="EMBL" id="KAK9398614.1"/>
    </source>
</evidence>
<dbReference type="Pfam" id="PF01712">
    <property type="entry name" value="dNK"/>
    <property type="match status" value="1"/>
</dbReference>
<protein>
    <recommendedName>
        <fullName evidence="7">deoxyguanosine kinase</fullName>
        <ecNumber evidence="7">2.7.1.113</ecNumber>
    </recommendedName>
</protein>
<keyword evidence="4" id="KW-0547">Nucleotide-binding</keyword>
<feature type="domain" description="Deoxynucleoside kinase" evidence="10">
    <location>
        <begin position="93"/>
        <end position="329"/>
    </location>
</feature>
<dbReference type="Proteomes" id="UP001474421">
    <property type="component" value="Unassembled WGS sequence"/>
</dbReference>
<evidence type="ECO:0000256" key="7">
    <source>
        <dbReference type="ARBA" id="ARBA00039043"/>
    </source>
</evidence>
<keyword evidence="9" id="KW-0175">Coiled coil</keyword>
<evidence type="ECO:0000259" key="10">
    <source>
        <dbReference type="Pfam" id="PF01712"/>
    </source>
</evidence>
<proteinExistence type="inferred from homology"/>
<dbReference type="GO" id="GO:0004138">
    <property type="term" value="F:deoxyguanosine kinase activity"/>
    <property type="evidence" value="ECO:0007669"/>
    <property type="project" value="UniProtKB-EC"/>
</dbReference>
<evidence type="ECO:0000256" key="2">
    <source>
        <dbReference type="ARBA" id="ARBA00011738"/>
    </source>
</evidence>
<dbReference type="GO" id="GO:0005524">
    <property type="term" value="F:ATP binding"/>
    <property type="evidence" value="ECO:0007669"/>
    <property type="project" value="UniProtKB-KW"/>
</dbReference>
<dbReference type="InterPro" id="IPR027417">
    <property type="entry name" value="P-loop_NTPase"/>
</dbReference>
<evidence type="ECO:0000256" key="5">
    <source>
        <dbReference type="ARBA" id="ARBA00022777"/>
    </source>
</evidence>
<dbReference type="Gene3D" id="3.40.50.300">
    <property type="entry name" value="P-loop containing nucleotide triphosphate hydrolases"/>
    <property type="match status" value="1"/>
</dbReference>
<comment type="catalytic activity">
    <reaction evidence="8">
        <text>2'-deoxyguanosine + ATP = dGMP + ADP + H(+)</text>
        <dbReference type="Rhea" id="RHEA:19201"/>
        <dbReference type="ChEBI" id="CHEBI:15378"/>
        <dbReference type="ChEBI" id="CHEBI:17172"/>
        <dbReference type="ChEBI" id="CHEBI:30616"/>
        <dbReference type="ChEBI" id="CHEBI:57673"/>
        <dbReference type="ChEBI" id="CHEBI:456216"/>
        <dbReference type="EC" id="2.7.1.113"/>
    </reaction>
</comment>
<reference evidence="11 12" key="1">
    <citation type="journal article" date="2024" name="Proc. Natl. Acad. Sci. U.S.A.">
        <title>The genetic regulatory architecture and epigenomic basis for age-related changes in rattlesnake venom.</title>
        <authorList>
            <person name="Hogan M.P."/>
            <person name="Holding M.L."/>
            <person name="Nystrom G.S."/>
            <person name="Colston T.J."/>
            <person name="Bartlett D.A."/>
            <person name="Mason A.J."/>
            <person name="Ellsworth S.A."/>
            <person name="Rautsaw R.M."/>
            <person name="Lawrence K.C."/>
            <person name="Strickland J.L."/>
            <person name="He B."/>
            <person name="Fraser P."/>
            <person name="Margres M.J."/>
            <person name="Gilbert D.M."/>
            <person name="Gibbs H.L."/>
            <person name="Parkinson C.L."/>
            <person name="Rokyta D.R."/>
        </authorList>
    </citation>
    <scope>NUCLEOTIDE SEQUENCE [LARGE SCALE GENOMIC DNA]</scope>
    <source>
        <strain evidence="11">DRR0105</strain>
    </source>
</reference>
<evidence type="ECO:0000256" key="3">
    <source>
        <dbReference type="ARBA" id="ARBA00022679"/>
    </source>
</evidence>
<dbReference type="CDD" id="cd01673">
    <property type="entry name" value="dNK"/>
    <property type="match status" value="1"/>
</dbReference>
<evidence type="ECO:0000256" key="8">
    <source>
        <dbReference type="ARBA" id="ARBA00047656"/>
    </source>
</evidence>
<dbReference type="FunFam" id="3.40.50.300:FF:000461">
    <property type="entry name" value="Deoxycytidine kinase"/>
    <property type="match status" value="1"/>
</dbReference>
<sequence>MRSELQLASLPAESVFRRAIKLPFRFGSRHRHLAQRWPSQEAIERGRCLKKAGDAATWAKLGGAFVGSSVFRDRPAVSMATPPKRSRASVKKIAIEGNIAAGKSTFVNILKKAREEWEIVPEPVAKWCNVQDSHDDCEELTASQKSGGNLLQMMYEKPERWSFTFQAYACLSRIRAQLKSLEGKLKEAENAVVFFERSVYSDRYIFASNLYESDCMNETEWTIYQDWHNWINQQFGSSLELDGIIYLRATPEKCLDRIYIRGRDEEQGIPIEYLEKLHYKHESWLQHRTLRTEFEYLQGVPVLTLHVNEDFKSDRNKHENMIEKVQEFLSTL</sequence>
<organism evidence="11 12">
    <name type="scientific">Crotalus adamanteus</name>
    <name type="common">Eastern diamondback rattlesnake</name>
    <dbReference type="NCBI Taxonomy" id="8729"/>
    <lineage>
        <taxon>Eukaryota</taxon>
        <taxon>Metazoa</taxon>
        <taxon>Chordata</taxon>
        <taxon>Craniata</taxon>
        <taxon>Vertebrata</taxon>
        <taxon>Euteleostomi</taxon>
        <taxon>Lepidosauria</taxon>
        <taxon>Squamata</taxon>
        <taxon>Bifurcata</taxon>
        <taxon>Unidentata</taxon>
        <taxon>Episquamata</taxon>
        <taxon>Toxicofera</taxon>
        <taxon>Serpentes</taxon>
        <taxon>Colubroidea</taxon>
        <taxon>Viperidae</taxon>
        <taxon>Crotalinae</taxon>
        <taxon>Crotalus</taxon>
    </lineage>
</organism>
<dbReference type="InterPro" id="IPR031314">
    <property type="entry name" value="DNK_dom"/>
</dbReference>
<keyword evidence="5 11" id="KW-0418">Kinase</keyword>
<keyword evidence="12" id="KW-1185">Reference proteome</keyword>
<keyword evidence="6" id="KW-0067">ATP-binding</keyword>
<dbReference type="AlphaFoldDB" id="A0AAW1B9J9"/>
<dbReference type="GO" id="GO:1901135">
    <property type="term" value="P:carbohydrate derivative metabolic process"/>
    <property type="evidence" value="ECO:0007669"/>
    <property type="project" value="UniProtKB-ARBA"/>
</dbReference>
<dbReference type="SUPFAM" id="SSF52540">
    <property type="entry name" value="P-loop containing nucleoside triphosphate hydrolases"/>
    <property type="match status" value="1"/>
</dbReference>
<comment type="subunit">
    <text evidence="2">Homodimer.</text>
</comment>
<dbReference type="PANTHER" id="PTHR10513">
    <property type="entry name" value="DEOXYNUCLEOSIDE KINASE"/>
    <property type="match status" value="1"/>
</dbReference>
<dbReference type="GO" id="GO:0005739">
    <property type="term" value="C:mitochondrion"/>
    <property type="evidence" value="ECO:0007669"/>
    <property type="project" value="TreeGrafter"/>
</dbReference>
<name>A0AAW1B9J9_CROAD</name>
<evidence type="ECO:0000256" key="4">
    <source>
        <dbReference type="ARBA" id="ARBA00022741"/>
    </source>
</evidence>
<evidence type="ECO:0000256" key="6">
    <source>
        <dbReference type="ARBA" id="ARBA00022840"/>
    </source>
</evidence>
<dbReference type="GO" id="GO:0004137">
    <property type="term" value="F:deoxycytidine kinase activity"/>
    <property type="evidence" value="ECO:0007669"/>
    <property type="project" value="TreeGrafter"/>
</dbReference>
<dbReference type="InterPro" id="IPR050566">
    <property type="entry name" value="Deoxyribonucleoside_kinase"/>
</dbReference>
<keyword evidence="3" id="KW-0808">Transferase</keyword>
<comment type="caution">
    <text evidence="11">The sequence shown here is derived from an EMBL/GenBank/DDBJ whole genome shotgun (WGS) entry which is preliminary data.</text>
</comment>
<evidence type="ECO:0000256" key="1">
    <source>
        <dbReference type="ARBA" id="ARBA00007420"/>
    </source>
</evidence>
<feature type="coiled-coil region" evidence="9">
    <location>
        <begin position="171"/>
        <end position="198"/>
    </location>
</feature>
<evidence type="ECO:0000256" key="9">
    <source>
        <dbReference type="SAM" id="Coils"/>
    </source>
</evidence>